<dbReference type="Proteomes" id="UP000030752">
    <property type="component" value="Unassembled WGS sequence"/>
</dbReference>
<comment type="similarity">
    <text evidence="2">Belongs to the NAD(P)-dependent epimerase/dehydratase family. Dihydroflavonol-4-reductase subfamily.</text>
</comment>
<evidence type="ECO:0000256" key="1">
    <source>
        <dbReference type="ARBA" id="ARBA00023002"/>
    </source>
</evidence>
<dbReference type="PANTHER" id="PTHR10366">
    <property type="entry name" value="NAD DEPENDENT EPIMERASE/DEHYDRATASE"/>
    <property type="match status" value="1"/>
</dbReference>
<dbReference type="InterPro" id="IPR036291">
    <property type="entry name" value="NAD(P)-bd_dom_sf"/>
</dbReference>
<dbReference type="OrthoDB" id="2735536at2759"/>
<dbReference type="GeneID" id="19974746"/>
<dbReference type="eggNOG" id="KOG1502">
    <property type="taxonomic scope" value="Eukaryota"/>
</dbReference>
<keyword evidence="1" id="KW-0560">Oxidoreductase</keyword>
<keyword evidence="5" id="KW-1185">Reference proteome</keyword>
<evidence type="ECO:0000256" key="2">
    <source>
        <dbReference type="ARBA" id="ARBA00023445"/>
    </source>
</evidence>
<dbReference type="VEuPathDB" id="FungiDB:HMPREF1541_07407"/>
<dbReference type="Pfam" id="PF01370">
    <property type="entry name" value="Epimerase"/>
    <property type="match status" value="1"/>
</dbReference>
<reference evidence="4 5" key="1">
    <citation type="submission" date="2013-03" db="EMBL/GenBank/DDBJ databases">
        <title>The Genome Sequence of Phialophora europaea CBS 101466.</title>
        <authorList>
            <consortium name="The Broad Institute Genomics Platform"/>
            <person name="Cuomo C."/>
            <person name="de Hoog S."/>
            <person name="Gorbushina A."/>
            <person name="Walker B."/>
            <person name="Young S.K."/>
            <person name="Zeng Q."/>
            <person name="Gargeya S."/>
            <person name="Fitzgerald M."/>
            <person name="Haas B."/>
            <person name="Abouelleil A."/>
            <person name="Allen A.W."/>
            <person name="Alvarado L."/>
            <person name="Arachchi H.M."/>
            <person name="Berlin A.M."/>
            <person name="Chapman S.B."/>
            <person name="Gainer-Dewar J."/>
            <person name="Goldberg J."/>
            <person name="Griggs A."/>
            <person name="Gujja S."/>
            <person name="Hansen M."/>
            <person name="Howarth C."/>
            <person name="Imamovic A."/>
            <person name="Ireland A."/>
            <person name="Larimer J."/>
            <person name="McCowan C."/>
            <person name="Murphy C."/>
            <person name="Pearson M."/>
            <person name="Poon T.W."/>
            <person name="Priest M."/>
            <person name="Roberts A."/>
            <person name="Saif S."/>
            <person name="Shea T."/>
            <person name="Sisk P."/>
            <person name="Sykes S."/>
            <person name="Wortman J."/>
            <person name="Nusbaum C."/>
            <person name="Birren B."/>
        </authorList>
    </citation>
    <scope>NUCLEOTIDE SEQUENCE [LARGE SCALE GENOMIC DNA]</scope>
    <source>
        <strain evidence="4 5">CBS 101466</strain>
    </source>
</reference>
<dbReference type="EMBL" id="KB822723">
    <property type="protein sequence ID" value="ETN37784.1"/>
    <property type="molecule type" value="Genomic_DNA"/>
</dbReference>
<dbReference type="RefSeq" id="XP_008719953.1">
    <property type="nucleotide sequence ID" value="XM_008721731.1"/>
</dbReference>
<dbReference type="PANTHER" id="PTHR10366:SF562">
    <property type="entry name" value="ALDEHYDE REDUCTASE II (AFU_ORTHOLOGUE AFUA_1G11360)"/>
    <property type="match status" value="1"/>
</dbReference>
<protein>
    <recommendedName>
        <fullName evidence="3">NAD-dependent epimerase/dehydratase domain-containing protein</fullName>
    </recommendedName>
</protein>
<evidence type="ECO:0000313" key="4">
    <source>
        <dbReference type="EMBL" id="ETN37784.1"/>
    </source>
</evidence>
<dbReference type="AlphaFoldDB" id="W2RPX7"/>
<accession>W2RPX7</accession>
<dbReference type="InParanoid" id="W2RPX7"/>
<dbReference type="InterPro" id="IPR050425">
    <property type="entry name" value="NAD(P)_dehydrat-like"/>
</dbReference>
<dbReference type="GO" id="GO:0016616">
    <property type="term" value="F:oxidoreductase activity, acting on the CH-OH group of donors, NAD or NADP as acceptor"/>
    <property type="evidence" value="ECO:0007669"/>
    <property type="project" value="TreeGrafter"/>
</dbReference>
<organism evidence="4 5">
    <name type="scientific">Cyphellophora europaea (strain CBS 101466)</name>
    <name type="common">Phialophora europaea</name>
    <dbReference type="NCBI Taxonomy" id="1220924"/>
    <lineage>
        <taxon>Eukaryota</taxon>
        <taxon>Fungi</taxon>
        <taxon>Dikarya</taxon>
        <taxon>Ascomycota</taxon>
        <taxon>Pezizomycotina</taxon>
        <taxon>Eurotiomycetes</taxon>
        <taxon>Chaetothyriomycetidae</taxon>
        <taxon>Chaetothyriales</taxon>
        <taxon>Cyphellophoraceae</taxon>
        <taxon>Cyphellophora</taxon>
    </lineage>
</organism>
<dbReference type="SUPFAM" id="SSF51735">
    <property type="entry name" value="NAD(P)-binding Rossmann-fold domains"/>
    <property type="match status" value="1"/>
</dbReference>
<evidence type="ECO:0000313" key="5">
    <source>
        <dbReference type="Proteomes" id="UP000030752"/>
    </source>
</evidence>
<proteinExistence type="inferred from homology"/>
<name>W2RPX7_CYPE1</name>
<gene>
    <name evidence="4" type="ORF">HMPREF1541_07407</name>
</gene>
<dbReference type="InterPro" id="IPR001509">
    <property type="entry name" value="Epimerase_deHydtase"/>
</dbReference>
<sequence length="330" mass="36640">MEKNDLILITGVNGYIGSHTADQALASGYRVRGSVRNLESTQWLQEYFDNKYGTGRFERISILHYAAEGLTTTDVSGVIHVAVDTALTGKPEPYISEAVKSIVNLLKSASQSSVKRFVYTSSSTAASDPKVSVEWTIPVDSYNDEAVKQAYTEPFEQAKMWSVYAASKATAERAAWKWVADNKPSFGFNTVLPNANFGPSLVPAQQGLPSTGGWPKMFFDGNFEILLPLPPQHFVDVRDDAKILLMALTEHDVNNERLFAYAEPYNWNQVLAIIRRLYPDRKFADDIPGIGKDLSKPPSKRAEELLKRCNQPAGWTSLEQSLRDALASVQ</sequence>
<evidence type="ECO:0000259" key="3">
    <source>
        <dbReference type="Pfam" id="PF01370"/>
    </source>
</evidence>
<feature type="domain" description="NAD-dependent epimerase/dehydratase" evidence="3">
    <location>
        <begin position="7"/>
        <end position="252"/>
    </location>
</feature>
<dbReference type="Gene3D" id="3.40.50.720">
    <property type="entry name" value="NAD(P)-binding Rossmann-like Domain"/>
    <property type="match status" value="1"/>
</dbReference>
<dbReference type="STRING" id="1220924.W2RPX7"/>
<dbReference type="HOGENOM" id="CLU_007383_9_2_1"/>